<reference evidence="1 2" key="1">
    <citation type="submission" date="2018-10" db="EMBL/GenBank/DDBJ databases">
        <authorList>
            <person name="Li J."/>
        </authorList>
    </citation>
    <scope>NUCLEOTIDE SEQUENCE [LARGE SCALE GENOMIC DNA]</scope>
    <source>
        <strain evidence="1 2">JCM 11654</strain>
    </source>
</reference>
<dbReference type="EMBL" id="RCUY01000005">
    <property type="protein sequence ID" value="RLP83012.1"/>
    <property type="molecule type" value="Genomic_DNA"/>
</dbReference>
<proteinExistence type="predicted"/>
<gene>
    <name evidence="1" type="ORF">D9V34_07145</name>
</gene>
<keyword evidence="2" id="KW-1185">Reference proteome</keyword>
<dbReference type="AlphaFoldDB" id="A0A3L7AUK8"/>
<accession>A0A3L7AUK8</accession>
<organism evidence="1 2">
    <name type="scientific">Mycetocola lacteus</name>
    <dbReference type="NCBI Taxonomy" id="76637"/>
    <lineage>
        <taxon>Bacteria</taxon>
        <taxon>Bacillati</taxon>
        <taxon>Actinomycetota</taxon>
        <taxon>Actinomycetes</taxon>
        <taxon>Micrococcales</taxon>
        <taxon>Microbacteriaceae</taxon>
        <taxon>Mycetocola</taxon>
    </lineage>
</organism>
<name>A0A3L7AUK8_9MICO</name>
<protein>
    <submittedName>
        <fullName evidence="1">Uncharacterized protein</fullName>
    </submittedName>
</protein>
<dbReference type="Proteomes" id="UP000269438">
    <property type="component" value="Unassembled WGS sequence"/>
</dbReference>
<evidence type="ECO:0000313" key="1">
    <source>
        <dbReference type="EMBL" id="RLP83012.1"/>
    </source>
</evidence>
<evidence type="ECO:0000313" key="2">
    <source>
        <dbReference type="Proteomes" id="UP000269438"/>
    </source>
</evidence>
<sequence>MGSVRIRDAASLRELVGRLASPVASKVMLERGGVHRVELPSLLEQLQRAVRSSMRDATGISGGGGGSMRGAATGSLLDSRAFDEVMYIRRTLAGWRGRCGLGHSEALSEALCEWAEAAIRLDAWGEGEWAELESWAAKIPRILAPPRRIELAGACVICGAESFPGSSGEMLPHPIVVEYPRDMADLDEAHAFCRVPGCGWEWHGESELRALRFQMA</sequence>
<comment type="caution">
    <text evidence="1">The sequence shown here is derived from an EMBL/GenBank/DDBJ whole genome shotgun (WGS) entry which is preliminary data.</text>
</comment>